<evidence type="ECO:0000313" key="2">
    <source>
        <dbReference type="EMBL" id="NEN75234.1"/>
    </source>
</evidence>
<feature type="region of interest" description="Disordered" evidence="1">
    <location>
        <begin position="721"/>
        <end position="766"/>
    </location>
</feature>
<evidence type="ECO:0000256" key="1">
    <source>
        <dbReference type="SAM" id="MobiDB-lite"/>
    </source>
</evidence>
<feature type="non-terminal residue" evidence="2">
    <location>
        <position position="1"/>
    </location>
</feature>
<feature type="region of interest" description="Disordered" evidence="1">
    <location>
        <begin position="513"/>
        <end position="547"/>
    </location>
</feature>
<keyword evidence="3" id="KW-1185">Reference proteome</keyword>
<dbReference type="PRINTS" id="PR00313">
    <property type="entry name" value="CABNDNGRPT"/>
</dbReference>
<reference evidence="2 3" key="1">
    <citation type="submission" date="2020-02" db="EMBL/GenBank/DDBJ databases">
        <title>Pelistega sp. NLN82 were isolated from wild rodents of the Hainan Island.</title>
        <authorList>
            <person name="Niu N."/>
            <person name="Zhou J."/>
        </authorList>
    </citation>
    <scope>NUCLEOTIDE SEQUENCE [LARGE SCALE GENOMIC DNA]</scope>
    <source>
        <strain evidence="2 3">NLN82</strain>
    </source>
</reference>
<dbReference type="InterPro" id="IPR011049">
    <property type="entry name" value="Serralysin-like_metalloprot_C"/>
</dbReference>
<feature type="compositionally biased region" description="Polar residues" evidence="1">
    <location>
        <begin position="32"/>
        <end position="49"/>
    </location>
</feature>
<feature type="compositionally biased region" description="Polar residues" evidence="1">
    <location>
        <begin position="153"/>
        <end position="170"/>
    </location>
</feature>
<feature type="compositionally biased region" description="Polar residues" evidence="1">
    <location>
        <begin position="274"/>
        <end position="291"/>
    </location>
</feature>
<name>A0A6L9Y5Z5_9BURK</name>
<dbReference type="SUPFAM" id="SSF51120">
    <property type="entry name" value="beta-Roll"/>
    <property type="match status" value="1"/>
</dbReference>
<protein>
    <submittedName>
        <fullName evidence="2">Uncharacterized protein</fullName>
    </submittedName>
</protein>
<dbReference type="InterPro" id="IPR038081">
    <property type="entry name" value="CalX-like_sf"/>
</dbReference>
<dbReference type="Proteomes" id="UP000477651">
    <property type="component" value="Unassembled WGS sequence"/>
</dbReference>
<feature type="region of interest" description="Disordered" evidence="1">
    <location>
        <begin position="18"/>
        <end position="99"/>
    </location>
</feature>
<feature type="region of interest" description="Disordered" evidence="1">
    <location>
        <begin position="434"/>
        <end position="460"/>
    </location>
</feature>
<dbReference type="EMBL" id="JAAGYR010000003">
    <property type="protein sequence ID" value="NEN75234.1"/>
    <property type="molecule type" value="Genomic_DNA"/>
</dbReference>
<dbReference type="Gene3D" id="2.160.20.160">
    <property type="match status" value="1"/>
</dbReference>
<feature type="compositionally biased region" description="Basic and acidic residues" evidence="1">
    <location>
        <begin position="514"/>
        <end position="534"/>
    </location>
</feature>
<feature type="region of interest" description="Disordered" evidence="1">
    <location>
        <begin position="267"/>
        <end position="359"/>
    </location>
</feature>
<organism evidence="2 3">
    <name type="scientific">Pelistega ratti</name>
    <dbReference type="NCBI Taxonomy" id="2652177"/>
    <lineage>
        <taxon>Bacteria</taxon>
        <taxon>Pseudomonadati</taxon>
        <taxon>Pseudomonadota</taxon>
        <taxon>Betaproteobacteria</taxon>
        <taxon>Burkholderiales</taxon>
        <taxon>Alcaligenaceae</taxon>
        <taxon>Pelistega</taxon>
    </lineage>
</organism>
<feature type="compositionally biased region" description="Basic and acidic residues" evidence="1">
    <location>
        <begin position="171"/>
        <end position="184"/>
    </location>
</feature>
<feature type="compositionally biased region" description="Basic and acidic residues" evidence="1">
    <location>
        <begin position="50"/>
        <end position="63"/>
    </location>
</feature>
<proteinExistence type="predicted"/>
<dbReference type="InterPro" id="IPR013783">
    <property type="entry name" value="Ig-like_fold"/>
</dbReference>
<dbReference type="SUPFAM" id="SSF141072">
    <property type="entry name" value="CalX-like"/>
    <property type="match status" value="1"/>
</dbReference>
<sequence>DQAGSVLLERPLTQEDLTNGITVKVTPAPEGETTTVTAKVTDPADNSSLEGKDESVTDLKVPGDSDNDGQPDEAGKPVVTIQDGDDGKINPADVDENGKVEAKVTFPENAGYSVGDTVKITDQAGSVLLERPLTQEDLTNGITVKVTPAPEGETTTVTAKVTDPADNSSLEGKDESVTDLKVPGDSDNDGQPDEAGKPVVTIQDGDDGKINPADVDENGKVDAKVTFPENAGYSVGDTVKITDQAGSVLLERPLTQEDLTNGITVKVTPAPEGETTTVTAKVTDPADNSSLEGKDESVTDLKVPGDSDNDGQPDDAGKPVVTIQDGDDGKINPADVDENGKVEAKVTFPPNAGYSVGDTVKITDQAGSVLAERPLTQEDITNGITVKVTPTPEGETTTVTAKVVDGQDATKATPEGSDSSITDLKVPGAPRVEIQDKDDGKINPADVDENGKVTVTITPPSDTSAGDKVIVNINGKEQTIPITKDNLSSITLQFEPKPEGENNIVTAKVVDGQDETKVTPEGKDESVTDLKVPGDIDNDGQTDDKGKPIVTIQDGNDGFLNANEIESGQAKAIITFPENAGYSEGDTLTVTNPDGSKQTYTLTTDDINSGKEVSFPVVEGQNNTVKAQVTDKEGNPSLEGEDSSMVDTLFPSTPDSVVIGNGDDYITSDEISSQGEVPVTVTLPKDAKEGDKVIVTPEGKNPVEKELTDTDITAGKVTVDVPAPDEGEKLKVNATVKDPAGNESKPATDEATRDTSAPNSTSTSITINTVAGDDNKVSQAESAQPNQAVTGKVEKEFKAGDKVVIKLGDEVIGEGTVNTDGTFSIDVPTEKLINATDKQVTATVTATDAAGNKGDIVSVPKPYEVGSGRSAPTVIIGTKEDSPYGDNVEYITKDEITTTGSGESAVEKVSVKIAIPADAQAGDTLTLTTNTDTAPITYTVQATDIGQTITQSVTAPADGAKLNVSATITAVDDASVVSTAGAAEATRDTSAAIGITIGEKPFFAEHLDDARGKYSVIEVSPELDKQFSVNYLLNGTVSKSPINELPWALHSGEVNKQGEFRSSFNLPTDAKVGDTLTYTITMYKIPVNSLKEDYSSWGKADRQIVKEGSHTLTQADIDAGKVNVMAKAPEVQYEGVEVKATLTDQLGNTGEEMKDAMRARMPVEDGNTESADIAAQISLTVKGSTTAKTADNSTTVAAAQEGVVGSKLTYTLNLSLPAISEYKVAVKLNVADTTVDVSDYTVDGATFYPQGLEQGVEGSNRKTTAPHVIVTIPKGAQTASFTITPNDDNAVEGTEYITAQLSRDVYNYGETEAHKASGKFYGYSEQDTATAAILDAVPPTVSIAVTGDITEDVLYPATEEDTDTSTVLTYTVSLDQAKATDTVVKVALTGKATPNTDYTIKVGGNTVTGEDYSQTLGEGEGAETLTGKVIEITIPAGETSATFTIDPVREENGASYNFEGPENVIATIQASTDNKYTVAELNETANSGERAIGLILDANPIALPHLNGDISLAYGESASHLESTWNKTLAVSNTAKTVSTVPGKDGNKDLGDALVMTDRDDNLFIGYYSNGAESRTEGNFANFADSGASGKKTDDNQSLSTIDTGKGNDVVKVKGAQIAQTRLYLGEGNDTYELGGSFGATKEINNTHIFAESGDDTIKIGGHLNGFLYTGSGSDTVTVGGIANGDIDLGSGQTMPNTYLATYQDGSDRSLGNDNNTDLATDTNTLTINGEGILAGTGHTSAIYGGAGNDNVIIEKGSYVGDMDLANGDNKVTIKDNLGIAADGGTIKTGDGNDQITIEGNVVGNSKIETGSGDDTVTVGGNFNGTFNGGEGNDTLNVGGDFSGTFNGGEGNDTLTVTGSGKTINFANILNVETIDLNGSGANTLTNVNAENVNKSAYPIYIKGGADDKVNIGHQGLGGLKEALTGSGATAAKTWSKGATVEKDGISYDTWSLGDDSSTIYIQQGVEVI</sequence>
<gene>
    <name evidence="2" type="ORF">F9B74_02680</name>
</gene>
<feature type="compositionally biased region" description="Basic and acidic residues" evidence="1">
    <location>
        <begin position="292"/>
        <end position="305"/>
    </location>
</feature>
<dbReference type="Gene3D" id="2.60.40.10">
    <property type="entry name" value="Immunoglobulins"/>
    <property type="match status" value="2"/>
</dbReference>
<feature type="region of interest" description="Disordered" evidence="1">
    <location>
        <begin position="146"/>
        <end position="220"/>
    </location>
</feature>
<accession>A0A6L9Y5Z5</accession>
<evidence type="ECO:0000313" key="3">
    <source>
        <dbReference type="Proteomes" id="UP000477651"/>
    </source>
</evidence>
<comment type="caution">
    <text evidence="2">The sequence shown here is derived from an EMBL/GenBank/DDBJ whole genome shotgun (WGS) entry which is preliminary data.</text>
</comment>